<sequence length="292" mass="32704">KSFSCDDQSRRNFVVVVRGFLVTFFALILLLICLRTFSRGQWLSKWEQRSFNTLSILLTAIASLGLGSLLGYLGSMLRWPRLARTRKVDSKLGMSPPTGSLRLIKRHIREWRISPTTFILTAYLIANVAGRLSVAIFGLAYNMTDKTGIEHPILATNWTSAPWTGHISYNGTVKSYLNTYKGAEGKNTASLLCNGLLRYAKVSEWADGSKGAFSFGDDRSPDLESDLQVSKATRRLDTHTVEYSYILKDFKGGSARLTNHTVHSSVNCSLIEVEDGQYWRWKNGNRTGPFGM</sequence>
<name>A0A317SLK5_9PEZI</name>
<gene>
    <name evidence="2" type="ORF">C7212DRAFT_209427</name>
</gene>
<dbReference type="OrthoDB" id="4768051at2759"/>
<keyword evidence="3" id="KW-1185">Reference proteome</keyword>
<comment type="caution">
    <text evidence="2">The sequence shown here is derived from an EMBL/GenBank/DDBJ whole genome shotgun (WGS) entry which is preliminary data.</text>
</comment>
<feature type="transmembrane region" description="Helical" evidence="1">
    <location>
        <begin position="12"/>
        <end position="37"/>
    </location>
</feature>
<feature type="transmembrane region" description="Helical" evidence="1">
    <location>
        <begin position="57"/>
        <end position="77"/>
    </location>
</feature>
<dbReference type="AlphaFoldDB" id="A0A317SLK5"/>
<evidence type="ECO:0000313" key="2">
    <source>
        <dbReference type="EMBL" id="PWW74540.1"/>
    </source>
</evidence>
<dbReference type="EMBL" id="PYWC01000059">
    <property type="protein sequence ID" value="PWW74540.1"/>
    <property type="molecule type" value="Genomic_DNA"/>
</dbReference>
<accession>A0A317SLK5</accession>
<keyword evidence="1" id="KW-0472">Membrane</keyword>
<reference evidence="2 3" key="1">
    <citation type="submission" date="2018-03" db="EMBL/GenBank/DDBJ databases">
        <title>Genomes of Pezizomycetes fungi and the evolution of truffles.</title>
        <authorList>
            <person name="Murat C."/>
            <person name="Payen T."/>
            <person name="Noel B."/>
            <person name="Kuo A."/>
            <person name="Martin F.M."/>
        </authorList>
    </citation>
    <scope>NUCLEOTIDE SEQUENCE [LARGE SCALE GENOMIC DNA]</scope>
    <source>
        <strain evidence="2">091103-1</strain>
    </source>
</reference>
<organism evidence="2 3">
    <name type="scientific">Tuber magnatum</name>
    <name type="common">white Piedmont truffle</name>
    <dbReference type="NCBI Taxonomy" id="42249"/>
    <lineage>
        <taxon>Eukaryota</taxon>
        <taxon>Fungi</taxon>
        <taxon>Dikarya</taxon>
        <taxon>Ascomycota</taxon>
        <taxon>Pezizomycotina</taxon>
        <taxon>Pezizomycetes</taxon>
        <taxon>Pezizales</taxon>
        <taxon>Tuberaceae</taxon>
        <taxon>Tuber</taxon>
    </lineage>
</organism>
<evidence type="ECO:0000256" key="1">
    <source>
        <dbReference type="SAM" id="Phobius"/>
    </source>
</evidence>
<dbReference type="Proteomes" id="UP000246991">
    <property type="component" value="Unassembled WGS sequence"/>
</dbReference>
<keyword evidence="1" id="KW-0812">Transmembrane</keyword>
<protein>
    <submittedName>
        <fullName evidence="2">Uncharacterized protein</fullName>
    </submittedName>
</protein>
<feature type="transmembrane region" description="Helical" evidence="1">
    <location>
        <begin position="118"/>
        <end position="141"/>
    </location>
</feature>
<evidence type="ECO:0000313" key="3">
    <source>
        <dbReference type="Proteomes" id="UP000246991"/>
    </source>
</evidence>
<keyword evidence="1" id="KW-1133">Transmembrane helix</keyword>
<feature type="non-terminal residue" evidence="2">
    <location>
        <position position="1"/>
    </location>
</feature>
<proteinExistence type="predicted"/>